<dbReference type="PANTHER" id="PTHR12110">
    <property type="entry name" value="HYDROXYPYRUVATE ISOMERASE"/>
    <property type="match status" value="1"/>
</dbReference>
<dbReference type="InterPro" id="IPR013022">
    <property type="entry name" value="Xyl_isomerase-like_TIM-brl"/>
</dbReference>
<protein>
    <submittedName>
        <fullName evidence="2">AP endonuclease, family 2</fullName>
    </submittedName>
    <submittedName>
        <fullName evidence="3">Sugar phosphate isomerase/epimerase</fullName>
    </submittedName>
</protein>
<evidence type="ECO:0000259" key="1">
    <source>
        <dbReference type="Pfam" id="PF01261"/>
    </source>
</evidence>
<dbReference type="EMBL" id="ABCB02000014">
    <property type="protein sequence ID" value="EDO62507.1"/>
    <property type="molecule type" value="Genomic_DNA"/>
</dbReference>
<dbReference type="GO" id="GO:0004519">
    <property type="term" value="F:endonuclease activity"/>
    <property type="evidence" value="ECO:0007669"/>
    <property type="project" value="UniProtKB-KW"/>
</dbReference>
<dbReference type="eggNOG" id="COG1082">
    <property type="taxonomic scope" value="Bacteria"/>
</dbReference>
<evidence type="ECO:0000313" key="2">
    <source>
        <dbReference type="EMBL" id="EDO62507.1"/>
    </source>
</evidence>
<reference evidence="2 4" key="1">
    <citation type="submission" date="2007-08" db="EMBL/GenBank/DDBJ databases">
        <title>Draft genome sequence of Clostridium leptum (DSM 753).</title>
        <authorList>
            <person name="Sudarsanam P."/>
            <person name="Ley R."/>
            <person name="Guruge J."/>
            <person name="Turnbaugh P.J."/>
            <person name="Mahowald M."/>
            <person name="Liep D."/>
            <person name="Gordon J."/>
        </authorList>
    </citation>
    <scope>NUCLEOTIDE SEQUENCE [LARGE SCALE GENOMIC DNA]</scope>
    <source>
        <strain evidence="2 4">DSM 753</strain>
    </source>
</reference>
<dbReference type="InterPro" id="IPR036237">
    <property type="entry name" value="Xyl_isomerase-like_sf"/>
</dbReference>
<keyword evidence="2" id="KW-0540">Nuclease</keyword>
<organism evidence="2 4">
    <name type="scientific">[Clostridium] leptum DSM 753</name>
    <dbReference type="NCBI Taxonomy" id="428125"/>
    <lineage>
        <taxon>Bacteria</taxon>
        <taxon>Bacillati</taxon>
        <taxon>Bacillota</taxon>
        <taxon>Clostridia</taxon>
        <taxon>Eubacteriales</taxon>
        <taxon>Oscillospiraceae</taxon>
        <taxon>Oscillospiraceae incertae sedis</taxon>
    </lineage>
</organism>
<dbReference type="InterPro" id="IPR050312">
    <property type="entry name" value="IolE/XylAMocC-like"/>
</dbReference>
<dbReference type="OrthoDB" id="9801960at2"/>
<keyword evidence="2" id="KW-0378">Hydrolase</keyword>
<dbReference type="SUPFAM" id="SSF51658">
    <property type="entry name" value="Xylose isomerase-like"/>
    <property type="match status" value="1"/>
</dbReference>
<accession>A7VQ02</accession>
<reference evidence="2 4" key="2">
    <citation type="submission" date="2007-08" db="EMBL/GenBank/DDBJ databases">
        <authorList>
            <person name="Fulton L."/>
            <person name="Clifton S."/>
            <person name="Fulton B."/>
            <person name="Xu J."/>
            <person name="Minx P."/>
            <person name="Pepin K.H."/>
            <person name="Johnson M."/>
            <person name="Thiruvilangam P."/>
            <person name="Bhonagiri V."/>
            <person name="Nash W.E."/>
            <person name="Wang C."/>
            <person name="Mardis E.R."/>
            <person name="Wilson R.K."/>
        </authorList>
    </citation>
    <scope>NUCLEOTIDE SEQUENCE [LARGE SCALE GENOMIC DNA]</scope>
    <source>
        <strain evidence="2 4">DSM 753</strain>
    </source>
</reference>
<proteinExistence type="predicted"/>
<dbReference type="EMBL" id="NOXF01000007">
    <property type="protein sequence ID" value="PEQ24144.1"/>
    <property type="molecule type" value="Genomic_DNA"/>
</dbReference>
<gene>
    <name evidence="3" type="ORF">CH238_09650</name>
    <name evidence="2" type="ORF">CLOLEP_00629</name>
</gene>
<name>A7VQ02_9FIRM</name>
<dbReference type="GO" id="GO:0016853">
    <property type="term" value="F:isomerase activity"/>
    <property type="evidence" value="ECO:0007669"/>
    <property type="project" value="UniProtKB-KW"/>
</dbReference>
<evidence type="ECO:0000313" key="3">
    <source>
        <dbReference type="EMBL" id="PEQ24144.1"/>
    </source>
</evidence>
<keyword evidence="3" id="KW-0413">Isomerase</keyword>
<dbReference type="HOGENOM" id="CLU_050006_7_3_9"/>
<evidence type="ECO:0000313" key="4">
    <source>
        <dbReference type="Proteomes" id="UP000003490"/>
    </source>
</evidence>
<dbReference type="Proteomes" id="UP000220611">
    <property type="component" value="Unassembled WGS sequence"/>
</dbReference>
<keyword evidence="5" id="KW-1185">Reference proteome</keyword>
<dbReference type="Gene3D" id="3.20.20.150">
    <property type="entry name" value="Divalent-metal-dependent TIM barrel enzymes"/>
    <property type="match status" value="1"/>
</dbReference>
<sequence length="259" mass="30131">MKFSVSSLSFSGGKIKFMSDLPKNLGVEIFYEWGSENYWNGILPEIIEGRSGGFSIHGPMMFDDFSQPCDEDILFSHMRAPFELYHRYHGKFYVVHTNGSLSYPFNPIREEEGRKLAIERLEKFHRLCKQEGVNLVVENVGWNRQKRYLFHQKDYFNLFRQIPDLKCLIDVGHAMLSDLSVWEMQKKLGKRITAYHIHDNDGSRDLHLPIGEGIFDWKAFVLGIQAFTPDAELVMEYEGIPQLERYVADSEGLEKINKP</sequence>
<reference evidence="3 5" key="3">
    <citation type="submission" date="2017-07" db="EMBL/GenBank/DDBJ databases">
        <title>Prevalence of linear plasmids in Cutibacterium (Propionibacterium) acnes isolates obtained from prostatic tissue.</title>
        <authorList>
            <person name="Davidsson S."/>
            <person name="Carlsson J."/>
            <person name="Molling P."/>
            <person name="Andren O."/>
            <person name="Andersson S.-O."/>
            <person name="Brzuszkiewicz E."/>
            <person name="Poehlein A."/>
            <person name="Al-Zeer M."/>
            <person name="Brinkmann V."/>
            <person name="Scavenius C."/>
            <person name="Nazipi S."/>
            <person name="Soderquist B."/>
            <person name="Bruggemann H."/>
        </authorList>
    </citation>
    <scope>NUCLEOTIDE SEQUENCE [LARGE SCALE GENOMIC DNA]</scope>
    <source>
        <strain evidence="3 5">DSM 753</strain>
    </source>
</reference>
<dbReference type="Pfam" id="PF01261">
    <property type="entry name" value="AP_endonuc_2"/>
    <property type="match status" value="1"/>
</dbReference>
<comment type="caution">
    <text evidence="2">The sequence shown here is derived from an EMBL/GenBank/DDBJ whole genome shotgun (WGS) entry which is preliminary data.</text>
</comment>
<keyword evidence="2" id="KW-0255">Endonuclease</keyword>
<evidence type="ECO:0000313" key="5">
    <source>
        <dbReference type="Proteomes" id="UP000220611"/>
    </source>
</evidence>
<feature type="domain" description="Xylose isomerase-like TIM barrel" evidence="1">
    <location>
        <begin position="78"/>
        <end position="247"/>
    </location>
</feature>
<dbReference type="AlphaFoldDB" id="A7VQ02"/>
<dbReference type="PANTHER" id="PTHR12110:SF53">
    <property type="entry name" value="BLR5974 PROTEIN"/>
    <property type="match status" value="1"/>
</dbReference>
<dbReference type="Proteomes" id="UP000003490">
    <property type="component" value="Unassembled WGS sequence"/>
</dbReference>